<reference evidence="6 7" key="1">
    <citation type="submission" date="2019-02" db="EMBL/GenBank/DDBJ databases">
        <authorList>
            <person name="Manzano-Marin A."/>
            <person name="Manzano-Marin A."/>
        </authorList>
    </citation>
    <scope>NUCLEOTIDE SEQUENCE [LARGE SCALE GENOMIC DNA]</scope>
    <source>
        <strain evidence="6 7">ErCilaricifoliae</strain>
    </source>
</reference>
<dbReference type="SUPFAM" id="SSF53756">
    <property type="entry name" value="UDP-Glycosyltransferase/glycogen phosphorylase"/>
    <property type="match status" value="1"/>
</dbReference>
<dbReference type="RefSeq" id="WP_157989944.1">
    <property type="nucleotide sequence ID" value="NZ_LR217720.1"/>
</dbReference>
<sequence length="350" mass="39847">MKILVIGPSWIGDMMMSHSLYQNLKSANPNIIIDVMAPSWSHPLLLRMPEVNEALLMPLGHGVIKLMERWSLSKKLRIKHYDQAFVLPGSFKSAIIPFFAAIPQRTGWRGEMRYGLLNDIRILNRTALPLMVQRYVALSYQKSYTDNAKNLPQPFPMPKLKVHEEEKHITLKTFGLCNTDRPIIGLCPGAASGLSKQWPYYHYATLAKNLIAKGYQILTLGSMHEQSTSQKILLSIPNTMRNYYHNLVGYTHLEEAIIMLSCCHTVISNDSGLMHITAALDRPLIALYGLSNPEFTPPLSKKARIIHAMNKYHRLRRKSASTGYHQSLVNIKPDRVMYEMEELHDNTIKG</sequence>
<evidence type="ECO:0000256" key="5">
    <source>
        <dbReference type="ARBA" id="ARBA00047503"/>
    </source>
</evidence>
<dbReference type="Proteomes" id="UP000294418">
    <property type="component" value="Chromosome"/>
</dbReference>
<dbReference type="InterPro" id="IPR011910">
    <property type="entry name" value="RfaF"/>
</dbReference>
<dbReference type="GO" id="GO:0005829">
    <property type="term" value="C:cytosol"/>
    <property type="evidence" value="ECO:0007669"/>
    <property type="project" value="TreeGrafter"/>
</dbReference>
<evidence type="ECO:0000256" key="2">
    <source>
        <dbReference type="ARBA" id="ARBA00022679"/>
    </source>
</evidence>
<comment type="similarity">
    <text evidence="3">Belongs to the glycosyltransferase 9 family.</text>
</comment>
<evidence type="ECO:0000313" key="7">
    <source>
        <dbReference type="Proteomes" id="UP000294418"/>
    </source>
</evidence>
<proteinExistence type="inferred from homology"/>
<dbReference type="FunFam" id="3.40.50.2000:FF:000023">
    <property type="entry name" value="ADP-heptose--LPS heptosyltransferase II"/>
    <property type="match status" value="1"/>
</dbReference>
<dbReference type="InterPro" id="IPR051199">
    <property type="entry name" value="LPS_LOS_Heptosyltrfase"/>
</dbReference>
<gene>
    <name evidence="6" type="primary">rfaF</name>
    <name evidence="6" type="ORF">ERCILAFE3058_573</name>
</gene>
<dbReference type="InterPro" id="IPR002201">
    <property type="entry name" value="Glyco_trans_9"/>
</dbReference>
<dbReference type="Pfam" id="PF01075">
    <property type="entry name" value="Glyco_transf_9"/>
    <property type="match status" value="1"/>
</dbReference>
<keyword evidence="1" id="KW-0328">Glycosyltransferase</keyword>
<keyword evidence="2 6" id="KW-0808">Transferase</keyword>
<dbReference type="OrthoDB" id="9797795at2"/>
<protein>
    <recommendedName>
        <fullName evidence="4">lipopolysaccharide heptosyltransferase II</fullName>
        <ecNumber evidence="4">2.4.99.24</ecNumber>
    </recommendedName>
</protein>
<evidence type="ECO:0000256" key="1">
    <source>
        <dbReference type="ARBA" id="ARBA00022676"/>
    </source>
</evidence>
<evidence type="ECO:0000256" key="3">
    <source>
        <dbReference type="ARBA" id="ARBA00043995"/>
    </source>
</evidence>
<accession>A0A451DDG5</accession>
<dbReference type="AlphaFoldDB" id="A0A451DDG5"/>
<name>A0A451DDG5_9GAMM</name>
<dbReference type="NCBIfam" id="TIGR02195">
    <property type="entry name" value="heptsyl_trn_II"/>
    <property type="match status" value="1"/>
</dbReference>
<dbReference type="GO" id="GO:0008713">
    <property type="term" value="F:ADP-heptose-lipopolysaccharide heptosyltransferase activity"/>
    <property type="evidence" value="ECO:0007669"/>
    <property type="project" value="UniProtKB-EC"/>
</dbReference>
<dbReference type="EC" id="2.4.99.24" evidence="4"/>
<dbReference type="Gene3D" id="3.40.50.2000">
    <property type="entry name" value="Glycogen Phosphorylase B"/>
    <property type="match status" value="2"/>
</dbReference>
<dbReference type="EMBL" id="LR217720">
    <property type="protein sequence ID" value="VFP84488.1"/>
    <property type="molecule type" value="Genomic_DNA"/>
</dbReference>
<evidence type="ECO:0000256" key="4">
    <source>
        <dbReference type="ARBA" id="ARBA00044042"/>
    </source>
</evidence>
<dbReference type="GO" id="GO:0009244">
    <property type="term" value="P:lipopolysaccharide core region biosynthetic process"/>
    <property type="evidence" value="ECO:0007669"/>
    <property type="project" value="TreeGrafter"/>
</dbReference>
<comment type="catalytic activity">
    <reaction evidence="5">
        <text>an L-alpha-D-Hep-(1-&gt;5)-[alpha-Kdo-(2-&gt;4)]-alpha-Kdo-(2-&gt;6)-lipid A + ADP-L-glycero-beta-D-manno-heptose = an L-alpha-D-Hep-(1-&gt;3)-L-alpha-D-Hep-(1-&gt;5)-[alpha-Kdo-(2-&gt;4)]-alpha-Kdo-(2-&gt;6)-lipid A + ADP + H(+)</text>
        <dbReference type="Rhea" id="RHEA:74071"/>
        <dbReference type="ChEBI" id="CHEBI:15378"/>
        <dbReference type="ChEBI" id="CHEBI:61506"/>
        <dbReference type="ChEBI" id="CHEBI:193068"/>
        <dbReference type="ChEBI" id="CHEBI:193069"/>
        <dbReference type="ChEBI" id="CHEBI:456216"/>
        <dbReference type="EC" id="2.4.99.24"/>
    </reaction>
</comment>
<dbReference type="PANTHER" id="PTHR30160:SF7">
    <property type="entry name" value="ADP-HEPTOSE--LPS HEPTOSYLTRANSFERASE 2"/>
    <property type="match status" value="1"/>
</dbReference>
<evidence type="ECO:0000313" key="6">
    <source>
        <dbReference type="EMBL" id="VFP84488.1"/>
    </source>
</evidence>
<organism evidence="6 7">
    <name type="scientific">Candidatus Erwinia haradaeae</name>
    <dbReference type="NCBI Taxonomy" id="1922217"/>
    <lineage>
        <taxon>Bacteria</taxon>
        <taxon>Pseudomonadati</taxon>
        <taxon>Pseudomonadota</taxon>
        <taxon>Gammaproteobacteria</taxon>
        <taxon>Enterobacterales</taxon>
        <taxon>Erwiniaceae</taxon>
        <taxon>Erwinia</taxon>
    </lineage>
</organism>
<dbReference type="PANTHER" id="PTHR30160">
    <property type="entry name" value="TETRAACYLDISACCHARIDE 4'-KINASE-RELATED"/>
    <property type="match status" value="1"/>
</dbReference>
<dbReference type="CDD" id="cd03789">
    <property type="entry name" value="GT9_LPS_heptosyltransferase"/>
    <property type="match status" value="1"/>
</dbReference>